<organism evidence="3 4">
    <name type="scientific">Rhodococcus kronopolitis</name>
    <dbReference type="NCBI Taxonomy" id="1460226"/>
    <lineage>
        <taxon>Bacteria</taxon>
        <taxon>Bacillati</taxon>
        <taxon>Actinomycetota</taxon>
        <taxon>Actinomycetes</taxon>
        <taxon>Mycobacteriales</taxon>
        <taxon>Nocardiaceae</taxon>
        <taxon>Rhodococcus</taxon>
    </lineage>
</organism>
<name>A0ABV9FWI8_9NOCA</name>
<evidence type="ECO:0000256" key="1">
    <source>
        <dbReference type="SAM" id="MobiDB-lite"/>
    </source>
</evidence>
<proteinExistence type="predicted"/>
<keyword evidence="2" id="KW-0472">Membrane</keyword>
<dbReference type="EMBL" id="JBHSFO010000008">
    <property type="protein sequence ID" value="MFC4604942.1"/>
    <property type="molecule type" value="Genomic_DNA"/>
</dbReference>
<keyword evidence="2" id="KW-0812">Transmembrane</keyword>
<reference evidence="4" key="1">
    <citation type="journal article" date="2019" name="Int. J. Syst. Evol. Microbiol.">
        <title>The Global Catalogue of Microorganisms (GCM) 10K type strain sequencing project: providing services to taxonomists for standard genome sequencing and annotation.</title>
        <authorList>
            <consortium name="The Broad Institute Genomics Platform"/>
            <consortium name="The Broad Institute Genome Sequencing Center for Infectious Disease"/>
            <person name="Wu L."/>
            <person name="Ma J."/>
        </authorList>
    </citation>
    <scope>NUCLEOTIDE SEQUENCE [LARGE SCALE GENOMIC DNA]</scope>
    <source>
        <strain evidence="4">CCUG 54520</strain>
    </source>
</reference>
<sequence length="189" mass="19774">METPEVPTPGDPNTTRPVAHRAPPPRPEFTVTPLREEPTEATPRAVTVARSAWYASFAVLGGLAAVTALELASIRDGMSTALQEQSPDVANHDIADTVSATLLVSAGVAAILLVTALVFLHLLGQRRRIARIALAATGAASVAAAVAYRGLTADAGVEILQWAPFVYAGLVVVAVAALFMPSVNNYLRR</sequence>
<comment type="caution">
    <text evidence="3">The sequence shown here is derived from an EMBL/GenBank/DDBJ whole genome shotgun (WGS) entry which is preliminary data.</text>
</comment>
<dbReference type="RefSeq" id="WP_378418145.1">
    <property type="nucleotide sequence ID" value="NZ_JBHSFO010000008.1"/>
</dbReference>
<evidence type="ECO:0000256" key="2">
    <source>
        <dbReference type="SAM" id="Phobius"/>
    </source>
</evidence>
<feature type="transmembrane region" description="Helical" evidence="2">
    <location>
        <begin position="52"/>
        <end position="74"/>
    </location>
</feature>
<keyword evidence="2" id="KW-1133">Transmembrane helix</keyword>
<keyword evidence="4" id="KW-1185">Reference proteome</keyword>
<accession>A0ABV9FWI8</accession>
<feature type="transmembrane region" description="Helical" evidence="2">
    <location>
        <begin position="132"/>
        <end position="150"/>
    </location>
</feature>
<feature type="transmembrane region" description="Helical" evidence="2">
    <location>
        <begin position="162"/>
        <end position="180"/>
    </location>
</feature>
<evidence type="ECO:0008006" key="5">
    <source>
        <dbReference type="Google" id="ProtNLM"/>
    </source>
</evidence>
<feature type="compositionally biased region" description="Pro residues" evidence="1">
    <location>
        <begin position="1"/>
        <end position="10"/>
    </location>
</feature>
<gene>
    <name evidence="3" type="ORF">ACFO6S_14685</name>
</gene>
<feature type="transmembrane region" description="Helical" evidence="2">
    <location>
        <begin position="94"/>
        <end position="120"/>
    </location>
</feature>
<protein>
    <recommendedName>
        <fullName evidence="5">DUF2567 domain-containing protein</fullName>
    </recommendedName>
</protein>
<evidence type="ECO:0000313" key="3">
    <source>
        <dbReference type="EMBL" id="MFC4604942.1"/>
    </source>
</evidence>
<dbReference type="Proteomes" id="UP001595914">
    <property type="component" value="Unassembled WGS sequence"/>
</dbReference>
<evidence type="ECO:0000313" key="4">
    <source>
        <dbReference type="Proteomes" id="UP001595914"/>
    </source>
</evidence>
<feature type="region of interest" description="Disordered" evidence="1">
    <location>
        <begin position="1"/>
        <end position="41"/>
    </location>
</feature>